<dbReference type="InterPro" id="IPR036691">
    <property type="entry name" value="Endo/exonu/phosph_ase_sf"/>
</dbReference>
<dbReference type="PANTHER" id="PTHR33710">
    <property type="entry name" value="BNAC02G09200D PROTEIN"/>
    <property type="match status" value="1"/>
</dbReference>
<comment type="caution">
    <text evidence="1">The sequence shown here is derived from an EMBL/GenBank/DDBJ whole genome shotgun (WGS) entry which is preliminary data.</text>
</comment>
<organism evidence="1 2">
    <name type="scientific">Gossypium lobatum</name>
    <dbReference type="NCBI Taxonomy" id="34289"/>
    <lineage>
        <taxon>Eukaryota</taxon>
        <taxon>Viridiplantae</taxon>
        <taxon>Streptophyta</taxon>
        <taxon>Embryophyta</taxon>
        <taxon>Tracheophyta</taxon>
        <taxon>Spermatophyta</taxon>
        <taxon>Magnoliopsida</taxon>
        <taxon>eudicotyledons</taxon>
        <taxon>Gunneridae</taxon>
        <taxon>Pentapetalae</taxon>
        <taxon>rosids</taxon>
        <taxon>malvids</taxon>
        <taxon>Malvales</taxon>
        <taxon>Malvaceae</taxon>
        <taxon>Malvoideae</taxon>
        <taxon>Gossypium</taxon>
    </lineage>
</organism>
<dbReference type="AlphaFoldDB" id="A0A7J8L8P3"/>
<keyword evidence="2" id="KW-1185">Reference proteome</keyword>
<name>A0A7J8L8P3_9ROSI</name>
<dbReference type="Gene3D" id="3.60.10.10">
    <property type="entry name" value="Endonuclease/exonuclease/phosphatase"/>
    <property type="match status" value="1"/>
</dbReference>
<dbReference type="PANTHER" id="PTHR33710:SF62">
    <property type="entry name" value="DUF4283 DOMAIN PROTEIN"/>
    <property type="match status" value="1"/>
</dbReference>
<dbReference type="SUPFAM" id="SSF56219">
    <property type="entry name" value="DNase I-like"/>
    <property type="match status" value="1"/>
</dbReference>
<dbReference type="Proteomes" id="UP000593572">
    <property type="component" value="Unassembled WGS sequence"/>
</dbReference>
<accession>A0A7J8L8P3</accession>
<dbReference type="EMBL" id="JABEZX010000001">
    <property type="protein sequence ID" value="MBA0548825.1"/>
    <property type="molecule type" value="Genomic_DNA"/>
</dbReference>
<evidence type="ECO:0000313" key="2">
    <source>
        <dbReference type="Proteomes" id="UP000593572"/>
    </source>
</evidence>
<evidence type="ECO:0008006" key="3">
    <source>
        <dbReference type="Google" id="ProtNLM"/>
    </source>
</evidence>
<proteinExistence type="predicted"/>
<reference evidence="1 2" key="1">
    <citation type="journal article" date="2019" name="Genome Biol. Evol.">
        <title>Insights into the evolution of the New World diploid cottons (Gossypium, subgenus Houzingenia) based on genome sequencing.</title>
        <authorList>
            <person name="Grover C.E."/>
            <person name="Arick M.A. 2nd"/>
            <person name="Thrash A."/>
            <person name="Conover J.L."/>
            <person name="Sanders W.S."/>
            <person name="Peterson D.G."/>
            <person name="Frelichowski J.E."/>
            <person name="Scheffler J.A."/>
            <person name="Scheffler B.E."/>
            <person name="Wendel J.F."/>
        </authorList>
    </citation>
    <scope>NUCLEOTIDE SEQUENCE [LARGE SCALE GENOMIC DNA]</scope>
    <source>
        <strain evidence="1">157</strain>
        <tissue evidence="1">Leaf</tissue>
    </source>
</reference>
<feature type="non-terminal residue" evidence="1">
    <location>
        <position position="424"/>
    </location>
</feature>
<sequence length="424" mass="48532">WLRAADGSPYITENLASFNHGISINEGKYLRRNFRGFVGNKNLNPNLIPLGSVQYHGNNRQIKGQDGGNDALGVDRLVYGPMDLVLDEEDDPIALLEGKKRQRIVEATITGFYENPDKRRRSASWDLLRQLNHDQSIPWVVLDDFNEIANSFEKKGGRLRSDRHMREFCEALDNCSVTDLGFVGWWFTWERGRFVSTNIRERLDHGVATLSLVNLFPGYQLEHLSYSFSDHCPLLLDSMGVVWNNQDSLVKPFRFEAKWCLDSSFEGMVKRWWDDNSGSVLGKLEELGHHLLNWSKSNGRKEKGNRIELKDRFTNLYNQDLSDEILVEITEKVAIQHHFCGRIMELQDKNVGRANSSEEFVQIASNYFGNLFSASDIGLDEHLFGLVEKKVIDSMNDVLLKKFIEEEIAYAVKLMAPLKAPGVD</sequence>
<evidence type="ECO:0000313" key="1">
    <source>
        <dbReference type="EMBL" id="MBA0548825.1"/>
    </source>
</evidence>
<protein>
    <recommendedName>
        <fullName evidence="3">Endonuclease/exonuclease/phosphatase domain-containing protein</fullName>
    </recommendedName>
</protein>
<feature type="non-terminal residue" evidence="1">
    <location>
        <position position="1"/>
    </location>
</feature>
<gene>
    <name evidence="1" type="ORF">Golob_019897</name>
</gene>